<dbReference type="Gene3D" id="3.40.50.720">
    <property type="entry name" value="NAD(P)-binding Rossmann-like Domain"/>
    <property type="match status" value="1"/>
</dbReference>
<dbReference type="PANTHER" id="PTHR33303">
    <property type="entry name" value="CYTOPLASMIC PROTEIN-RELATED"/>
    <property type="match status" value="1"/>
</dbReference>
<evidence type="ECO:0000313" key="2">
    <source>
        <dbReference type="EMBL" id="PRQ05613.1"/>
    </source>
</evidence>
<dbReference type="InterPro" id="IPR003781">
    <property type="entry name" value="CoA-bd"/>
</dbReference>
<gene>
    <name evidence="2" type="ORF">ENSA7_45030</name>
</gene>
<evidence type="ECO:0000313" key="3">
    <source>
        <dbReference type="Proteomes" id="UP000238823"/>
    </source>
</evidence>
<organism evidence="2 3">
    <name type="scientific">Enhygromyxa salina</name>
    <dbReference type="NCBI Taxonomy" id="215803"/>
    <lineage>
        <taxon>Bacteria</taxon>
        <taxon>Pseudomonadati</taxon>
        <taxon>Myxococcota</taxon>
        <taxon>Polyangia</taxon>
        <taxon>Nannocystales</taxon>
        <taxon>Nannocystaceae</taxon>
        <taxon>Enhygromyxa</taxon>
    </lineage>
</organism>
<name>A0A2S9YKJ7_9BACT</name>
<dbReference type="Proteomes" id="UP000238823">
    <property type="component" value="Unassembled WGS sequence"/>
</dbReference>
<dbReference type="InterPro" id="IPR036291">
    <property type="entry name" value="NAD(P)-bd_dom_sf"/>
</dbReference>
<protein>
    <recommendedName>
        <fullName evidence="1">CoA-binding domain-containing protein</fullName>
    </recommendedName>
</protein>
<feature type="domain" description="CoA-binding" evidence="1">
    <location>
        <begin position="17"/>
        <end position="117"/>
    </location>
</feature>
<dbReference type="AlphaFoldDB" id="A0A2S9YKJ7"/>
<proteinExistence type="predicted"/>
<dbReference type="OrthoDB" id="9804695at2"/>
<comment type="caution">
    <text evidence="2">The sequence shown here is derived from an EMBL/GenBank/DDBJ whole genome shotgun (WGS) entry which is preliminary data.</text>
</comment>
<reference evidence="2 3" key="1">
    <citation type="submission" date="2018-03" db="EMBL/GenBank/DDBJ databases">
        <title>Draft Genome Sequences of the Obligatory Marine Myxobacteria Enhygromyxa salina SWB007.</title>
        <authorList>
            <person name="Poehlein A."/>
            <person name="Moghaddam J.A."/>
            <person name="Harms H."/>
            <person name="Alanjari M."/>
            <person name="Koenig G.M."/>
            <person name="Daniel R."/>
            <person name="Schaeberle T.F."/>
        </authorList>
    </citation>
    <scope>NUCLEOTIDE SEQUENCE [LARGE SCALE GENOMIC DNA]</scope>
    <source>
        <strain evidence="2 3">SWB007</strain>
    </source>
</reference>
<sequence>MSVVGEVRSTERVREILAQAKTIAVLGASLEPERPAYYVPDYLHSVGYRIIPVNPLHVGESRWGARFEPNLSGLGSSLGEPIDIVDVFRAPRALPQHLDDLLGMQPAPRVVWFQLGIRNDEVAAQLIAAGIEVVQDRCTLAEHRQM</sequence>
<dbReference type="SMART" id="SM00881">
    <property type="entry name" value="CoA_binding"/>
    <property type="match status" value="1"/>
</dbReference>
<accession>A0A2S9YKJ7</accession>
<dbReference type="SUPFAM" id="SSF51735">
    <property type="entry name" value="NAD(P)-binding Rossmann-fold domains"/>
    <property type="match status" value="1"/>
</dbReference>
<dbReference type="Pfam" id="PF13380">
    <property type="entry name" value="CoA_binding_2"/>
    <property type="match status" value="1"/>
</dbReference>
<dbReference type="EMBL" id="PVNL01000092">
    <property type="protein sequence ID" value="PRQ05613.1"/>
    <property type="molecule type" value="Genomic_DNA"/>
</dbReference>
<dbReference type="PANTHER" id="PTHR33303:SF2">
    <property type="entry name" value="COA-BINDING DOMAIN-CONTAINING PROTEIN"/>
    <property type="match status" value="1"/>
</dbReference>
<evidence type="ECO:0000259" key="1">
    <source>
        <dbReference type="SMART" id="SM00881"/>
    </source>
</evidence>
<dbReference type="RefSeq" id="WP_106091435.1">
    <property type="nucleotide sequence ID" value="NZ_PVNL01000092.1"/>
</dbReference>